<reference evidence="2" key="1">
    <citation type="submission" date="2020-12" db="UniProtKB">
        <authorList>
            <consortium name="WormBaseParasite"/>
        </authorList>
    </citation>
    <scope>IDENTIFICATION</scope>
    <source>
        <strain evidence="2">MHco3</strain>
    </source>
</reference>
<dbReference type="GO" id="GO:0003676">
    <property type="term" value="F:nucleic acid binding"/>
    <property type="evidence" value="ECO:0007669"/>
    <property type="project" value="InterPro"/>
</dbReference>
<evidence type="ECO:0000313" key="1">
    <source>
        <dbReference type="Proteomes" id="UP000025227"/>
    </source>
</evidence>
<sequence length="237" mass="27095">MLTERMKKTRLERCKKLLKRFSQARHTNILFTDECLFSTDQFLNTQNDRIIAGSPAEASQHGGIAQRSGHPKSLMVFGAITSDGKMPLIFLEKGVKVDSKTYLKSVLEKEVLPWAQSHFGNRTWTYQQDSAPAHRSKVVQDWCATHFPDFISSKDWSPNSPDLNPLDYSVWSVLKRKACSTQHRSLDALRATLVKAWEDLDEDYLRAAVERRRHGGSLRPNRRLSACIRAKGGYFEI</sequence>
<accession>A0A7I4Y142</accession>
<dbReference type="AlphaFoldDB" id="A0A7I4Y142"/>
<dbReference type="WBParaSite" id="HCON_00031130-00001">
    <property type="protein sequence ID" value="HCON_00031130-00001"/>
    <property type="gene ID" value="HCON_00031130"/>
</dbReference>
<name>A0A7I4Y142_HAECO</name>
<protein>
    <submittedName>
        <fullName evidence="2">DDE_3 domain-containing protein</fullName>
    </submittedName>
</protein>
<dbReference type="OrthoDB" id="5820972at2759"/>
<dbReference type="InterPro" id="IPR036397">
    <property type="entry name" value="RNaseH_sf"/>
</dbReference>
<dbReference type="Proteomes" id="UP000025227">
    <property type="component" value="Unplaced"/>
</dbReference>
<evidence type="ECO:0000313" key="2">
    <source>
        <dbReference type="WBParaSite" id="HCON_00031130-00001"/>
    </source>
</evidence>
<dbReference type="PANTHER" id="PTHR46068">
    <property type="entry name" value="PROTEIN CBG27172"/>
    <property type="match status" value="1"/>
</dbReference>
<organism evidence="1 2">
    <name type="scientific">Haemonchus contortus</name>
    <name type="common">Barber pole worm</name>
    <dbReference type="NCBI Taxonomy" id="6289"/>
    <lineage>
        <taxon>Eukaryota</taxon>
        <taxon>Metazoa</taxon>
        <taxon>Ecdysozoa</taxon>
        <taxon>Nematoda</taxon>
        <taxon>Chromadorea</taxon>
        <taxon>Rhabditida</taxon>
        <taxon>Rhabditina</taxon>
        <taxon>Rhabditomorpha</taxon>
        <taxon>Strongyloidea</taxon>
        <taxon>Trichostrongylidae</taxon>
        <taxon>Haemonchus</taxon>
    </lineage>
</organism>
<dbReference type="OMA" id="MACSERH"/>
<dbReference type="Gene3D" id="3.30.420.10">
    <property type="entry name" value="Ribonuclease H-like superfamily/Ribonuclease H"/>
    <property type="match status" value="1"/>
</dbReference>
<proteinExistence type="predicted"/>
<keyword evidence="1" id="KW-1185">Reference proteome</keyword>
<dbReference type="PANTHER" id="PTHR46068:SF1">
    <property type="entry name" value="TRANSPOSASE IS30-LIKE HTH DOMAIN-CONTAINING PROTEIN"/>
    <property type="match status" value="1"/>
</dbReference>